<protein>
    <recommendedName>
        <fullName evidence="4">Ig-like domain-containing protein</fullName>
    </recommendedName>
</protein>
<proteinExistence type="predicted"/>
<organism evidence="2 3">
    <name type="scientific">Zooshikella ganghwensis</name>
    <dbReference type="NCBI Taxonomy" id="202772"/>
    <lineage>
        <taxon>Bacteria</taxon>
        <taxon>Pseudomonadati</taxon>
        <taxon>Pseudomonadota</taxon>
        <taxon>Gammaproteobacteria</taxon>
        <taxon>Oceanospirillales</taxon>
        <taxon>Zooshikellaceae</taxon>
        <taxon>Zooshikella</taxon>
    </lineage>
</organism>
<sequence>MNKKIKFTLKSLALGLLIAGSSANAQTDTFSSNVLSVDDIAAAANSFSISNLATAAEFSSITDLRVLAANTVSFDYNLPNDGEPGKVLIWYEAMDVDLTRKPDFSMNLPNHKGNDFVLTDRGINFQQGIYTIAITAGQADNTVAATKTMIVGQPAHTGRSTLFVSAKTKGRITAVYNSPANVVADQNITWFRLFEGEKLVGGNLMIQQTRPPSRSSGLVSMEFAPGTLIDGQTYTLVLNPGPTTQAVSASYTFQYTLQ</sequence>
<keyword evidence="3" id="KW-1185">Reference proteome</keyword>
<dbReference type="RefSeq" id="WP_094786288.1">
    <property type="nucleotide sequence ID" value="NZ_NDXW01000001.1"/>
</dbReference>
<evidence type="ECO:0008006" key="4">
    <source>
        <dbReference type="Google" id="ProtNLM"/>
    </source>
</evidence>
<dbReference type="AlphaFoldDB" id="A0A4P9VI76"/>
<dbReference type="Proteomes" id="UP000257039">
    <property type="component" value="Unassembled WGS sequence"/>
</dbReference>
<feature type="chain" id="PRO_5020877670" description="Ig-like domain-containing protein" evidence="1">
    <location>
        <begin position="26"/>
        <end position="258"/>
    </location>
</feature>
<comment type="caution">
    <text evidence="2">The sequence shown here is derived from an EMBL/GenBank/DDBJ whole genome shotgun (WGS) entry which is preliminary data.</text>
</comment>
<feature type="signal peptide" evidence="1">
    <location>
        <begin position="1"/>
        <end position="25"/>
    </location>
</feature>
<accession>A0A4P9VI76</accession>
<evidence type="ECO:0000256" key="1">
    <source>
        <dbReference type="SAM" id="SignalP"/>
    </source>
</evidence>
<evidence type="ECO:0000313" key="2">
    <source>
        <dbReference type="EMBL" id="RDH42843.1"/>
    </source>
</evidence>
<name>A0A4P9VI76_9GAMM</name>
<evidence type="ECO:0000313" key="3">
    <source>
        <dbReference type="Proteomes" id="UP000257039"/>
    </source>
</evidence>
<reference evidence="2 3" key="1">
    <citation type="submission" date="2017-04" db="EMBL/GenBank/DDBJ databases">
        <title>Draft genome sequence of Zooshikella ganghwensis VG4 isolated from Red Sea sediments.</title>
        <authorList>
            <person name="Rehman Z."/>
            <person name="Alam I."/>
            <person name="Kamau A."/>
            <person name="Bajic V."/>
            <person name="Leiknes T."/>
        </authorList>
    </citation>
    <scope>NUCLEOTIDE SEQUENCE [LARGE SCALE GENOMIC DNA]</scope>
    <source>
        <strain evidence="2 3">VG4</strain>
    </source>
</reference>
<dbReference type="EMBL" id="NDXW01000001">
    <property type="protein sequence ID" value="RDH42843.1"/>
    <property type="molecule type" value="Genomic_DNA"/>
</dbReference>
<keyword evidence="1" id="KW-0732">Signal</keyword>
<gene>
    <name evidence="2" type="ORF">B9G39_04910</name>
</gene>